<dbReference type="Proteomes" id="UP000026962">
    <property type="component" value="Chromosome 7"/>
</dbReference>
<protein>
    <submittedName>
        <fullName evidence="1">Uncharacterized protein</fullName>
    </submittedName>
</protein>
<reference evidence="1" key="1">
    <citation type="submission" date="2015-04" db="UniProtKB">
        <authorList>
            <consortium name="EnsemblPlants"/>
        </authorList>
    </citation>
    <scope>IDENTIFICATION</scope>
</reference>
<sequence length="365" mass="40649">MPTLLPAVSVMLPWSPTPSLPSRWWKGGSPRLACLLPAEPLDVRAPPHQATAWPSSIRRGVSAQRWAPSFPRNWVTDKLTPRSGSCVATERSSSYVLNPAIRTIHNLPANPAEEHVYHVPLCNCTDFTPHLHLGMLLLWESTRCSTVLDLQSTDLHQLYEFRHSPCRAMSLFFVEIQQANNDVVVNGVVYFLMDIGLRIRVMIIICGVGACINRYFICSFNLGMEEWRDDIQGPISSSFVLGEESDFPEEYMSIGINSFAELKGYLVLPTTLDGALLPAPLAVLGPSLGEEEALVAPAVLREQLPRRRAEGVGVEDDAVEREGLTLEVPEKESGDELVVCRIELEPRREPITNPTTTRRHCSLDF</sequence>
<evidence type="ECO:0000313" key="2">
    <source>
        <dbReference type="Proteomes" id="UP000026962"/>
    </source>
</evidence>
<dbReference type="EnsemblPlants" id="OPUNC07G09110.1">
    <property type="protein sequence ID" value="OPUNC07G09110.1"/>
    <property type="gene ID" value="OPUNC07G09110"/>
</dbReference>
<accession>A0A0E0LJ84</accession>
<dbReference type="HOGENOM" id="CLU_759492_0_0_1"/>
<evidence type="ECO:0000313" key="1">
    <source>
        <dbReference type="EnsemblPlants" id="OPUNC07G09110.1"/>
    </source>
</evidence>
<keyword evidence="2" id="KW-1185">Reference proteome</keyword>
<organism evidence="1">
    <name type="scientific">Oryza punctata</name>
    <name type="common">Red rice</name>
    <dbReference type="NCBI Taxonomy" id="4537"/>
    <lineage>
        <taxon>Eukaryota</taxon>
        <taxon>Viridiplantae</taxon>
        <taxon>Streptophyta</taxon>
        <taxon>Embryophyta</taxon>
        <taxon>Tracheophyta</taxon>
        <taxon>Spermatophyta</taxon>
        <taxon>Magnoliopsida</taxon>
        <taxon>Liliopsida</taxon>
        <taxon>Poales</taxon>
        <taxon>Poaceae</taxon>
        <taxon>BOP clade</taxon>
        <taxon>Oryzoideae</taxon>
        <taxon>Oryzeae</taxon>
        <taxon>Oryzinae</taxon>
        <taxon>Oryza</taxon>
    </lineage>
</organism>
<dbReference type="Gramene" id="OPUNC07G09110.1">
    <property type="protein sequence ID" value="OPUNC07G09110.1"/>
    <property type="gene ID" value="OPUNC07G09110"/>
</dbReference>
<proteinExistence type="predicted"/>
<reference evidence="1" key="2">
    <citation type="submission" date="2018-05" db="EMBL/GenBank/DDBJ databases">
        <title>OpunRS2 (Oryza punctata Reference Sequence Version 2).</title>
        <authorList>
            <person name="Zhang J."/>
            <person name="Kudrna D."/>
            <person name="Lee S."/>
            <person name="Talag J."/>
            <person name="Welchert J."/>
            <person name="Wing R.A."/>
        </authorList>
    </citation>
    <scope>NUCLEOTIDE SEQUENCE [LARGE SCALE GENOMIC DNA]</scope>
</reference>
<name>A0A0E0LJ84_ORYPU</name>
<dbReference type="STRING" id="4537.A0A0E0LJ84"/>
<dbReference type="AlphaFoldDB" id="A0A0E0LJ84"/>